<evidence type="ECO:0000259" key="2">
    <source>
        <dbReference type="Pfam" id="PF01693"/>
    </source>
</evidence>
<evidence type="ECO:0000313" key="4">
    <source>
        <dbReference type="Proteomes" id="UP000076154"/>
    </source>
</evidence>
<proteinExistence type="predicted"/>
<accession>A0A369JLY5</accession>
<dbReference type="Proteomes" id="UP000076154">
    <property type="component" value="Unassembled WGS sequence"/>
</dbReference>
<sequence>MQIKSPPSSPPPAPPPSPRHGALPRPPGRRFADLPSASARHRAILAAAARASVSDEGDHSTAEAEVTVDTGSATVVTENSTETSWSPPYATSLSSYPFSLLTLPFSVVCDHDNTHDGLSSRASAHVSPGSPVKPVVAAGSPLPQRVAAPVSVKKPAPPLDPHDQLFPPPSAFDDMNRLKGRVFVIGSGLKVGLFRNWMEVQPLTQGISGASQESFDTFKEAKRVYEDLYKSSSLVVHTLKGPVSGPPRREVIVHDSRAADDNSRSYDPESSDGSDYGEVPMTEEESIIIDRLLAECLLLS</sequence>
<dbReference type="InterPro" id="IPR011320">
    <property type="entry name" value="RNase_H1_N"/>
</dbReference>
<dbReference type="Gene3D" id="3.40.970.10">
    <property type="entry name" value="Ribonuclease H1, N-terminal domain"/>
    <property type="match status" value="1"/>
</dbReference>
<reference evidence="3" key="1">
    <citation type="submission" date="2018-04" db="EMBL/GenBank/DDBJ databases">
        <title>Whole genome sequencing of Hypsizygus marmoreus.</title>
        <authorList>
            <person name="Choi I.-G."/>
            <person name="Min B."/>
            <person name="Kim J.-G."/>
            <person name="Kim S."/>
            <person name="Oh Y.-L."/>
            <person name="Kong W.-S."/>
            <person name="Park H."/>
            <person name="Jeong J."/>
            <person name="Song E.-S."/>
        </authorList>
    </citation>
    <scope>NUCLEOTIDE SEQUENCE [LARGE SCALE GENOMIC DNA]</scope>
    <source>
        <strain evidence="3">51987-8</strain>
    </source>
</reference>
<organism evidence="3 4">
    <name type="scientific">Hypsizygus marmoreus</name>
    <name type="common">White beech mushroom</name>
    <name type="synonym">Agaricus marmoreus</name>
    <dbReference type="NCBI Taxonomy" id="39966"/>
    <lineage>
        <taxon>Eukaryota</taxon>
        <taxon>Fungi</taxon>
        <taxon>Dikarya</taxon>
        <taxon>Basidiomycota</taxon>
        <taxon>Agaricomycotina</taxon>
        <taxon>Agaricomycetes</taxon>
        <taxon>Agaricomycetidae</taxon>
        <taxon>Agaricales</taxon>
        <taxon>Tricholomatineae</taxon>
        <taxon>Lyophyllaceae</taxon>
        <taxon>Hypsizygus</taxon>
    </lineage>
</organism>
<keyword evidence="4" id="KW-1185">Reference proteome</keyword>
<feature type="domain" description="Ribonuclease H1 N-terminal" evidence="2">
    <location>
        <begin position="184"/>
        <end position="222"/>
    </location>
</feature>
<dbReference type="SUPFAM" id="SSF55658">
    <property type="entry name" value="L9 N-domain-like"/>
    <property type="match status" value="1"/>
</dbReference>
<dbReference type="Pfam" id="PF01693">
    <property type="entry name" value="Cauli_VI"/>
    <property type="match status" value="1"/>
</dbReference>
<evidence type="ECO:0000313" key="3">
    <source>
        <dbReference type="EMBL" id="RDB23229.1"/>
    </source>
</evidence>
<evidence type="ECO:0000256" key="1">
    <source>
        <dbReference type="SAM" id="MobiDB-lite"/>
    </source>
</evidence>
<dbReference type="EMBL" id="LUEZ02000047">
    <property type="protein sequence ID" value="RDB23229.1"/>
    <property type="molecule type" value="Genomic_DNA"/>
</dbReference>
<feature type="region of interest" description="Disordered" evidence="1">
    <location>
        <begin position="1"/>
        <end position="87"/>
    </location>
</feature>
<dbReference type="InterPro" id="IPR009027">
    <property type="entry name" value="Ribosomal_bL9/RNase_H1_N"/>
</dbReference>
<feature type="compositionally biased region" description="Basic and acidic residues" evidence="1">
    <location>
        <begin position="254"/>
        <end position="267"/>
    </location>
</feature>
<feature type="compositionally biased region" description="Polar residues" evidence="1">
    <location>
        <begin position="69"/>
        <end position="87"/>
    </location>
</feature>
<comment type="caution">
    <text evidence="3">The sequence shown here is derived from an EMBL/GenBank/DDBJ whole genome shotgun (WGS) entry which is preliminary data.</text>
</comment>
<feature type="region of interest" description="Disordered" evidence="1">
    <location>
        <begin position="254"/>
        <end position="280"/>
    </location>
</feature>
<dbReference type="AlphaFoldDB" id="A0A369JLY5"/>
<dbReference type="InterPro" id="IPR037056">
    <property type="entry name" value="RNase_H1_N_sf"/>
</dbReference>
<dbReference type="InParanoid" id="A0A369JLY5"/>
<name>A0A369JLY5_HYPMA</name>
<feature type="compositionally biased region" description="Pro residues" evidence="1">
    <location>
        <begin position="7"/>
        <end position="18"/>
    </location>
</feature>
<protein>
    <recommendedName>
        <fullName evidence="2">Ribonuclease H1 N-terminal domain-containing protein</fullName>
    </recommendedName>
</protein>
<gene>
    <name evidence="3" type="ORF">Hypma_009708</name>
</gene>